<evidence type="ECO:0000256" key="1">
    <source>
        <dbReference type="SAM" id="MobiDB-lite"/>
    </source>
</evidence>
<feature type="region of interest" description="Disordered" evidence="1">
    <location>
        <begin position="47"/>
        <end position="67"/>
    </location>
</feature>
<sequence length="67" mass="7655">MASSDETLTTESFLFICKQVGLSNEEMQLMEIGDCLDFVQEWIDNHQEQSSTKSKTRKATQADFDAF</sequence>
<reference evidence="3 4" key="1">
    <citation type="journal article" date="2017" name="BMC Microbiol.">
        <title>Comparative genomics of Enterococcus spp. isolated from bovine feces.</title>
        <authorList>
            <person name="Beukers A.G."/>
            <person name="Zaheer R."/>
            <person name="Goji N."/>
            <person name="Amoako K.K."/>
            <person name="Chaves A.V."/>
            <person name="Ward M.P."/>
            <person name="McAllister T.A."/>
        </authorList>
    </citation>
    <scope>NUCLEOTIDE SEQUENCE [LARGE SCALE GENOMIC DNA]</scope>
    <source>
        <strain evidence="3 4">F1129D 143</strain>
    </source>
</reference>
<protein>
    <submittedName>
        <fullName evidence="3">Uncharacterized protein</fullName>
    </submittedName>
</protein>
<accession>A0A1V8YH67</accession>
<evidence type="ECO:0000313" key="2">
    <source>
        <dbReference type="EMBL" id="GEL93119.1"/>
    </source>
</evidence>
<dbReference type="AlphaFoldDB" id="A0A1V8YH67"/>
<dbReference type="Proteomes" id="UP000192477">
    <property type="component" value="Unassembled WGS sequence"/>
</dbReference>
<evidence type="ECO:0000313" key="5">
    <source>
        <dbReference type="Proteomes" id="UP000321830"/>
    </source>
</evidence>
<dbReference type="Proteomes" id="UP000321830">
    <property type="component" value="Unassembled WGS sequence"/>
</dbReference>
<dbReference type="RefSeq" id="WP_010720110.1">
    <property type="nucleotide sequence ID" value="NZ_BJWF01000050.1"/>
</dbReference>
<dbReference type="STRING" id="112904.BH747_13615"/>
<organism evidence="3 4">
    <name type="scientific">Enterococcus villorum</name>
    <dbReference type="NCBI Taxonomy" id="112904"/>
    <lineage>
        <taxon>Bacteria</taxon>
        <taxon>Bacillati</taxon>
        <taxon>Bacillota</taxon>
        <taxon>Bacilli</taxon>
        <taxon>Lactobacillales</taxon>
        <taxon>Enterococcaceae</taxon>
        <taxon>Enterococcus</taxon>
    </lineage>
</organism>
<dbReference type="EMBL" id="MJEA01000025">
    <property type="protein sequence ID" value="OQO67820.1"/>
    <property type="molecule type" value="Genomic_DNA"/>
</dbReference>
<name>A0A1V8YH67_9ENTE</name>
<reference evidence="2 5" key="2">
    <citation type="submission" date="2019-07" db="EMBL/GenBank/DDBJ databases">
        <title>Whole genome shotgun sequence of Enterococcus villorum NBRC 100699.</title>
        <authorList>
            <person name="Hosoyama A."/>
            <person name="Uohara A."/>
            <person name="Ohji S."/>
            <person name="Ichikawa N."/>
        </authorList>
    </citation>
    <scope>NUCLEOTIDE SEQUENCE [LARGE SCALE GENOMIC DNA]</scope>
    <source>
        <strain evidence="2 5">NBRC 100699</strain>
    </source>
</reference>
<dbReference type="OrthoDB" id="2991271at2"/>
<dbReference type="EMBL" id="BJWF01000050">
    <property type="protein sequence ID" value="GEL93119.1"/>
    <property type="molecule type" value="Genomic_DNA"/>
</dbReference>
<evidence type="ECO:0000313" key="3">
    <source>
        <dbReference type="EMBL" id="OQO67820.1"/>
    </source>
</evidence>
<gene>
    <name evidence="2" type="primary">pi241</name>
    <name evidence="3" type="ORF">BH747_13615</name>
    <name evidence="2" type="ORF">EVI01_24560</name>
</gene>
<comment type="caution">
    <text evidence="3">The sequence shown here is derived from an EMBL/GenBank/DDBJ whole genome shotgun (WGS) entry which is preliminary data.</text>
</comment>
<evidence type="ECO:0000313" key="4">
    <source>
        <dbReference type="Proteomes" id="UP000192477"/>
    </source>
</evidence>
<proteinExistence type="predicted"/>